<dbReference type="InterPro" id="IPR036249">
    <property type="entry name" value="Thioredoxin-like_sf"/>
</dbReference>
<dbReference type="Gene3D" id="3.40.30.10">
    <property type="entry name" value="Glutaredoxin"/>
    <property type="match status" value="1"/>
</dbReference>
<evidence type="ECO:0000313" key="3">
    <source>
        <dbReference type="EMBL" id="SVB04797.1"/>
    </source>
</evidence>
<dbReference type="CDD" id="cd02971">
    <property type="entry name" value="PRX_family"/>
    <property type="match status" value="1"/>
</dbReference>
<evidence type="ECO:0000259" key="2">
    <source>
        <dbReference type="Pfam" id="PF11412"/>
    </source>
</evidence>
<dbReference type="GO" id="GO:0016209">
    <property type="term" value="F:antioxidant activity"/>
    <property type="evidence" value="ECO:0007669"/>
    <property type="project" value="InterPro"/>
</dbReference>
<dbReference type="InterPro" id="IPR000866">
    <property type="entry name" value="AhpC/TSA"/>
</dbReference>
<accession>A0A382AUZ0</accession>
<dbReference type="GO" id="GO:0016491">
    <property type="term" value="F:oxidoreductase activity"/>
    <property type="evidence" value="ECO:0007669"/>
    <property type="project" value="InterPro"/>
</dbReference>
<dbReference type="SUPFAM" id="SSF52833">
    <property type="entry name" value="Thioredoxin-like"/>
    <property type="match status" value="1"/>
</dbReference>
<dbReference type="Pfam" id="PF00578">
    <property type="entry name" value="AhpC-TSA"/>
    <property type="match status" value="1"/>
</dbReference>
<dbReference type="EMBL" id="UINC01026763">
    <property type="protein sequence ID" value="SVB04797.1"/>
    <property type="molecule type" value="Genomic_DNA"/>
</dbReference>
<name>A0A382AUZ0_9ZZZZ</name>
<evidence type="ECO:0000259" key="1">
    <source>
        <dbReference type="Pfam" id="PF00578"/>
    </source>
</evidence>
<sequence length="286" mass="30698">MPAFEDAGVKLYVLSYDEPDALADFRSAHEATFTMLSDPDSEVIRDFGILNTTIAEDDHPWYGIPYPGAYAIDSAGTIIAKFFENNFAVRPGPEQLLAAAQGEDVAIEDKSEAVGSVTAEVALDGDSLPAGLTRQIVATLQVPEGQHLYGAPVPEGLVATSIELDEVPGILTYTPLAPATRSLTLGGDGHTLQVYDGDVVLRLPVAQNGREMEKDDDGRWVTITGRVRWQACDDEACGLPAEQPFTFRVRAGYSVMSDMGPGEGKVPAMNGAAHFEKMIARRRSVA</sequence>
<dbReference type="Pfam" id="PF11412">
    <property type="entry name" value="DsbD_N"/>
    <property type="match status" value="1"/>
</dbReference>
<dbReference type="AlphaFoldDB" id="A0A382AUZ0"/>
<dbReference type="InterPro" id="IPR028250">
    <property type="entry name" value="DsbDN"/>
</dbReference>
<gene>
    <name evidence="3" type="ORF">METZ01_LOCUS157651</name>
</gene>
<feature type="domain" description="Thiol:disulfide interchange protein DsbD N-terminal" evidence="2">
    <location>
        <begin position="131"/>
        <end position="243"/>
    </location>
</feature>
<reference evidence="3" key="1">
    <citation type="submission" date="2018-05" db="EMBL/GenBank/DDBJ databases">
        <authorList>
            <person name="Lanie J.A."/>
            <person name="Ng W.-L."/>
            <person name="Kazmierczak K.M."/>
            <person name="Andrzejewski T.M."/>
            <person name="Davidsen T.M."/>
            <person name="Wayne K.J."/>
            <person name="Tettelin H."/>
            <person name="Glass J.I."/>
            <person name="Rusch D."/>
            <person name="Podicherti R."/>
            <person name="Tsui H.-C.T."/>
            <person name="Winkler M.E."/>
        </authorList>
    </citation>
    <scope>NUCLEOTIDE SEQUENCE</scope>
</reference>
<evidence type="ECO:0008006" key="4">
    <source>
        <dbReference type="Google" id="ProtNLM"/>
    </source>
</evidence>
<proteinExistence type="predicted"/>
<organism evidence="3">
    <name type="scientific">marine metagenome</name>
    <dbReference type="NCBI Taxonomy" id="408172"/>
    <lineage>
        <taxon>unclassified sequences</taxon>
        <taxon>metagenomes</taxon>
        <taxon>ecological metagenomes</taxon>
    </lineage>
</organism>
<protein>
    <recommendedName>
        <fullName evidence="4">Redoxin domain-containing protein</fullName>
    </recommendedName>
</protein>
<feature type="domain" description="Alkyl hydroperoxide reductase subunit C/ Thiol specific antioxidant" evidence="1">
    <location>
        <begin position="2"/>
        <end position="79"/>
    </location>
</feature>